<dbReference type="Pfam" id="PF00106">
    <property type="entry name" value="adh_short"/>
    <property type="match status" value="1"/>
</dbReference>
<dbReference type="InterPro" id="IPR002347">
    <property type="entry name" value="SDR_fam"/>
</dbReference>
<dbReference type="Proteomes" id="UP000265541">
    <property type="component" value="Unassembled WGS sequence"/>
</dbReference>
<dbReference type="EC" id="1.1.1.304" evidence="3"/>
<evidence type="ECO:0000256" key="5">
    <source>
        <dbReference type="ARBA" id="ARBA00023002"/>
    </source>
</evidence>
<dbReference type="InterPro" id="IPR036291">
    <property type="entry name" value="NAD(P)-bd_dom_sf"/>
</dbReference>
<gene>
    <name evidence="10" type="ORF">BUZ14_06735</name>
</gene>
<dbReference type="OrthoDB" id="9803333at2"/>
<accession>A0A3A0VZK9</accession>
<comment type="caution">
    <text evidence="10">The sequence shown here is derived from an EMBL/GenBank/DDBJ whole genome shotgun (WGS) entry which is preliminary data.</text>
</comment>
<dbReference type="NCBIfam" id="NF004817">
    <property type="entry name" value="PRK06171.1"/>
    <property type="match status" value="1"/>
</dbReference>
<dbReference type="Gene3D" id="3.40.50.720">
    <property type="entry name" value="NAD(P)-binding Rossmann-like Domain"/>
    <property type="match status" value="1"/>
</dbReference>
<protein>
    <recommendedName>
        <fullName evidence="4">Diacetyl reductase [(S)-acetoin forming]</fullName>
        <ecNumber evidence="3">1.1.1.304</ecNumber>
    </recommendedName>
    <alternativeName>
        <fullName evidence="6">Acetoin(diacetyl) reductase</fullName>
    </alternativeName>
    <alternativeName>
        <fullName evidence="7">Meso-2,3-butanediol dehydrogenase</fullName>
    </alternativeName>
</protein>
<evidence type="ECO:0000256" key="2">
    <source>
        <dbReference type="ARBA" id="ARBA00006484"/>
    </source>
</evidence>
<dbReference type="PANTHER" id="PTHR42760:SF133">
    <property type="entry name" value="3-OXOACYL-[ACYL-CARRIER-PROTEIN] REDUCTASE"/>
    <property type="match status" value="1"/>
</dbReference>
<dbReference type="GO" id="GO:0048038">
    <property type="term" value="F:quinone binding"/>
    <property type="evidence" value="ECO:0007669"/>
    <property type="project" value="TreeGrafter"/>
</dbReference>
<dbReference type="GO" id="GO:0006633">
    <property type="term" value="P:fatty acid biosynthetic process"/>
    <property type="evidence" value="ECO:0007669"/>
    <property type="project" value="TreeGrafter"/>
</dbReference>
<evidence type="ECO:0000256" key="3">
    <source>
        <dbReference type="ARBA" id="ARBA00012848"/>
    </source>
</evidence>
<dbReference type="InterPro" id="IPR020904">
    <property type="entry name" value="Sc_DH/Rdtase_CS"/>
</dbReference>
<organism evidence="10 11">
    <name type="scientific">Staphylococcus gallinarum</name>
    <dbReference type="NCBI Taxonomy" id="1293"/>
    <lineage>
        <taxon>Bacteria</taxon>
        <taxon>Bacillati</taxon>
        <taxon>Bacillota</taxon>
        <taxon>Bacilli</taxon>
        <taxon>Bacillales</taxon>
        <taxon>Staphylococcaceae</taxon>
        <taxon>Staphylococcus</taxon>
    </lineage>
</organism>
<name>A0A3A0VZK9_STAGA</name>
<evidence type="ECO:0000256" key="8">
    <source>
        <dbReference type="ARBA" id="ARBA00047315"/>
    </source>
</evidence>
<evidence type="ECO:0000256" key="4">
    <source>
        <dbReference type="ARBA" id="ARBA00016110"/>
    </source>
</evidence>
<sequence>MSNWLDIDKKVVLITGGSSGIGSVIVEALLANGAIVYNADLKNGSESHVNYNFFEVDVTDKGRVQELVETIFDQEQKIDILINNAGVNLPRLLSDTHGTHPEYEINEHDLDFMFNVNLKGPIWFSQAVTKYFIKQQGGKIINISSEAGQEGSEGQSLYSATKAALIGLTRSWAKELGKYNINVTAIAPGIIEETGLRTPEYESALAYSRNITVDQLNGDYAKSIPLKRVGKLTEIADLVCYLSSNRSSYINGTTINISGGKSRG</sequence>
<dbReference type="PROSITE" id="PS00061">
    <property type="entry name" value="ADH_SHORT"/>
    <property type="match status" value="1"/>
</dbReference>
<evidence type="ECO:0000313" key="10">
    <source>
        <dbReference type="EMBL" id="RIP34866.1"/>
    </source>
</evidence>
<dbReference type="FunFam" id="3.40.50.720:FF:000084">
    <property type="entry name" value="Short-chain dehydrogenase reductase"/>
    <property type="match status" value="1"/>
</dbReference>
<dbReference type="AlphaFoldDB" id="A0A3A0VZK9"/>
<evidence type="ECO:0000256" key="6">
    <source>
        <dbReference type="ARBA" id="ARBA00029989"/>
    </source>
</evidence>
<dbReference type="PANTHER" id="PTHR42760">
    <property type="entry name" value="SHORT-CHAIN DEHYDROGENASES/REDUCTASES FAMILY MEMBER"/>
    <property type="match status" value="1"/>
</dbReference>
<dbReference type="CDD" id="cd05233">
    <property type="entry name" value="SDR_c"/>
    <property type="match status" value="1"/>
</dbReference>
<dbReference type="EMBL" id="QYJN01000003">
    <property type="protein sequence ID" value="RIP34866.1"/>
    <property type="molecule type" value="Genomic_DNA"/>
</dbReference>
<comment type="function">
    <text evidence="1">Catalyzes the irreversible reduction of 2,3-butanediol to (S)-acetoin in the presence of NADH.</text>
</comment>
<proteinExistence type="inferred from homology"/>
<comment type="similarity">
    <text evidence="2 9">Belongs to the short-chain dehydrogenases/reductases (SDR) family.</text>
</comment>
<evidence type="ECO:0000256" key="9">
    <source>
        <dbReference type="RuleBase" id="RU000363"/>
    </source>
</evidence>
<comment type="catalytic activity">
    <reaction evidence="8">
        <text>(S)-acetoin + NAD(+) = diacetyl + NADH + H(+)</text>
        <dbReference type="Rhea" id="RHEA:27286"/>
        <dbReference type="ChEBI" id="CHEBI:15378"/>
        <dbReference type="ChEBI" id="CHEBI:15687"/>
        <dbReference type="ChEBI" id="CHEBI:16583"/>
        <dbReference type="ChEBI" id="CHEBI:57540"/>
        <dbReference type="ChEBI" id="CHEBI:57945"/>
        <dbReference type="EC" id="1.1.1.304"/>
    </reaction>
</comment>
<keyword evidence="5" id="KW-0560">Oxidoreductase</keyword>
<dbReference type="PRINTS" id="PR00081">
    <property type="entry name" value="GDHRDH"/>
</dbReference>
<evidence type="ECO:0000256" key="1">
    <source>
        <dbReference type="ARBA" id="ARBA00003200"/>
    </source>
</evidence>
<evidence type="ECO:0000313" key="11">
    <source>
        <dbReference type="Proteomes" id="UP000265541"/>
    </source>
</evidence>
<dbReference type="RefSeq" id="WP_119485108.1">
    <property type="nucleotide sequence ID" value="NZ_QYJN01000003.1"/>
</dbReference>
<dbReference type="GO" id="GO:0008206">
    <property type="term" value="P:bile acid metabolic process"/>
    <property type="evidence" value="ECO:0007669"/>
    <property type="project" value="UniProtKB-ARBA"/>
</dbReference>
<reference evidence="10 11" key="1">
    <citation type="journal article" date="2016" name="Front. Microbiol.">
        <title>Comprehensive Phylogenetic Analysis of Bovine Non-aureus Staphylococci Species Based on Whole-Genome Sequencing.</title>
        <authorList>
            <person name="Naushad S."/>
            <person name="Barkema H.W."/>
            <person name="Luby C."/>
            <person name="Condas L.A."/>
            <person name="Nobrega D.B."/>
            <person name="Carson D.A."/>
            <person name="De Buck J."/>
        </authorList>
    </citation>
    <scope>NUCLEOTIDE SEQUENCE [LARGE SCALE GENOMIC DNA]</scope>
    <source>
        <strain evidence="10 11">SNUC 4781</strain>
    </source>
</reference>
<dbReference type="GO" id="GO:0052588">
    <property type="term" value="F:diacetyl reductase ((S)-acetoin forming) (NAD+) activity"/>
    <property type="evidence" value="ECO:0007669"/>
    <property type="project" value="UniProtKB-EC"/>
</dbReference>
<dbReference type="PRINTS" id="PR00080">
    <property type="entry name" value="SDRFAMILY"/>
</dbReference>
<evidence type="ECO:0000256" key="7">
    <source>
        <dbReference type="ARBA" id="ARBA00031758"/>
    </source>
</evidence>
<dbReference type="SUPFAM" id="SSF51735">
    <property type="entry name" value="NAD(P)-binding Rossmann-fold domains"/>
    <property type="match status" value="1"/>
</dbReference>